<keyword evidence="1" id="KW-1133">Transmembrane helix</keyword>
<evidence type="ECO:0000256" key="1">
    <source>
        <dbReference type="SAM" id="Phobius"/>
    </source>
</evidence>
<name>A0A6J5N2Y6_9CAUD</name>
<sequence length="221" mass="26310">MFELLSKLQLPPYLLFILIIVGIVVYYFHKDISKLITRKWNNQDDIKDLKSHDIFNTLERVKQDVSHMKFYTHGVFDANKSRMCSDFAKFKCNVCIDKFVEFLDNDFSKINSDELKQLVLSEMWGMHNEYIKQIRAYWLEKGISNVDVDYVIELFEKFRYDVVVSFQNRINGIFSSSYHKNNFEKILACYEMYAMGIDLLPKDMLTTFEALNGRFTKINYN</sequence>
<evidence type="ECO:0000313" key="2">
    <source>
        <dbReference type="EMBL" id="CAB4151680.1"/>
    </source>
</evidence>
<keyword evidence="1" id="KW-0472">Membrane</keyword>
<organism evidence="2">
    <name type="scientific">uncultured Caudovirales phage</name>
    <dbReference type="NCBI Taxonomy" id="2100421"/>
    <lineage>
        <taxon>Viruses</taxon>
        <taxon>Duplodnaviria</taxon>
        <taxon>Heunggongvirae</taxon>
        <taxon>Uroviricota</taxon>
        <taxon>Caudoviricetes</taxon>
        <taxon>Peduoviridae</taxon>
        <taxon>Maltschvirus</taxon>
        <taxon>Maltschvirus maltsch</taxon>
    </lineage>
</organism>
<reference evidence="2" key="1">
    <citation type="submission" date="2020-04" db="EMBL/GenBank/DDBJ databases">
        <authorList>
            <person name="Chiriac C."/>
            <person name="Salcher M."/>
            <person name="Ghai R."/>
            <person name="Kavagutti S V."/>
        </authorList>
    </citation>
    <scope>NUCLEOTIDE SEQUENCE</scope>
</reference>
<feature type="transmembrane region" description="Helical" evidence="1">
    <location>
        <begin position="12"/>
        <end position="29"/>
    </location>
</feature>
<accession>A0A6J5N2Y6</accession>
<keyword evidence="1" id="KW-0812">Transmembrane</keyword>
<gene>
    <name evidence="2" type="ORF">UFOVP598_32</name>
</gene>
<proteinExistence type="predicted"/>
<dbReference type="EMBL" id="LR796559">
    <property type="protein sequence ID" value="CAB4151680.1"/>
    <property type="molecule type" value="Genomic_DNA"/>
</dbReference>
<protein>
    <submittedName>
        <fullName evidence="2">Uncharacterized protein</fullName>
    </submittedName>
</protein>